<keyword evidence="5 8" id="KW-0812">Transmembrane</keyword>
<feature type="transmembrane region" description="Helical" evidence="8">
    <location>
        <begin position="364"/>
        <end position="386"/>
    </location>
</feature>
<dbReference type="PROSITE" id="PS50928">
    <property type="entry name" value="ABC_TM1"/>
    <property type="match status" value="2"/>
</dbReference>
<keyword evidence="11" id="KW-1185">Reference proteome</keyword>
<evidence type="ECO:0000256" key="7">
    <source>
        <dbReference type="ARBA" id="ARBA00023136"/>
    </source>
</evidence>
<feature type="transmembrane region" description="Helical" evidence="8">
    <location>
        <begin position="532"/>
        <end position="554"/>
    </location>
</feature>
<protein>
    <submittedName>
        <fullName evidence="10">Iron(III) transport system permease protein</fullName>
    </submittedName>
</protein>
<feature type="transmembrane region" description="Helical" evidence="8">
    <location>
        <begin position="256"/>
        <end position="277"/>
    </location>
</feature>
<evidence type="ECO:0000256" key="4">
    <source>
        <dbReference type="ARBA" id="ARBA00022519"/>
    </source>
</evidence>
<comment type="subcellular location">
    <subcellularLocation>
        <location evidence="1">Cell inner membrane</location>
        <topology evidence="1">Multi-pass membrane protein</topology>
    </subcellularLocation>
    <subcellularLocation>
        <location evidence="8">Cell membrane</location>
        <topology evidence="8">Multi-pass membrane protein</topology>
    </subcellularLocation>
</comment>
<feature type="domain" description="ABC transmembrane type-1" evidence="9">
    <location>
        <begin position="360"/>
        <end position="550"/>
    </location>
</feature>
<gene>
    <name evidence="10" type="ORF">SAMN04488135_105189</name>
</gene>
<dbReference type="OrthoDB" id="9807047at2"/>
<dbReference type="Proteomes" id="UP000184226">
    <property type="component" value="Unassembled WGS sequence"/>
</dbReference>
<keyword evidence="7 8" id="KW-0472">Membrane</keyword>
<dbReference type="Gene3D" id="1.10.3720.10">
    <property type="entry name" value="MetI-like"/>
    <property type="match status" value="2"/>
</dbReference>
<keyword evidence="4" id="KW-0997">Cell inner membrane</keyword>
<evidence type="ECO:0000313" key="11">
    <source>
        <dbReference type="Proteomes" id="UP000184226"/>
    </source>
</evidence>
<feature type="transmembrane region" description="Helical" evidence="8">
    <location>
        <begin position="425"/>
        <end position="446"/>
    </location>
</feature>
<evidence type="ECO:0000256" key="6">
    <source>
        <dbReference type="ARBA" id="ARBA00022989"/>
    </source>
</evidence>
<feature type="transmembrane region" description="Helical" evidence="8">
    <location>
        <begin position="207"/>
        <end position="236"/>
    </location>
</feature>
<dbReference type="Pfam" id="PF00528">
    <property type="entry name" value="BPD_transp_1"/>
    <property type="match status" value="2"/>
</dbReference>
<keyword evidence="3" id="KW-1003">Cell membrane</keyword>
<reference evidence="10 11" key="1">
    <citation type="submission" date="2016-11" db="EMBL/GenBank/DDBJ databases">
        <authorList>
            <person name="Jaros S."/>
            <person name="Januszkiewicz K."/>
            <person name="Wedrychowicz H."/>
        </authorList>
    </citation>
    <scope>NUCLEOTIDE SEQUENCE [LARGE SCALE GENOMIC DNA]</scope>
    <source>
        <strain evidence="10 11">CGMCC 1.10190</strain>
    </source>
</reference>
<dbReference type="SUPFAM" id="SSF161098">
    <property type="entry name" value="MetI-like"/>
    <property type="match status" value="2"/>
</dbReference>
<sequence>MSAQPGPEAFKRRLPMMAGLALLAFLSLALIVAPLAAILYRAVVNVDQGTWRLSGQYLAEVLTRSIYWEALLNTLLVSAGAALVATSAGSVFAWIFARSDAMGRGALEWISQLPIFIPPFVGAIAWSLLAAPRSGIINRLLDGAGLPGQLDVYTRLGMLLVIGLYLAPYVMMIVAAAMRSIDPSLEEAAQVCGLTQMQTARRITVPLLAPAILSGGALAFTIAIGLFGTPIVLGWSRQILMLTSRIWISSQEVPPGYGIMAVLSIYLLLLSSLSTWLQRSMQRGRHYTTITGKGFRPRQVELGAWRWAATALAVLYVGATILGPIAVLIAAALAKYTWSGQYALANLIGYLATDDVWFTLQNSLLISVAAASIATAAGILVAWIIVRSRLRGRGILEYVVLLPISVPGIAFGVGLMLVWVNLPVAVYGTMLIIILAFVGRFTAYAVRSVSASLIQVHPELEESARVCGYGPLRTFRRITLPLILPSIVAAWLLLFSFFMTELSMVVILYTAQSRTFSVLAFEAWNVGDFSRLASYSLLQMAIGFLFMALLKTLFRRRAAPRSLQPIATN</sequence>
<dbReference type="EMBL" id="FQXE01000005">
    <property type="protein sequence ID" value="SHH85169.1"/>
    <property type="molecule type" value="Genomic_DNA"/>
</dbReference>
<feature type="transmembrane region" description="Helical" evidence="8">
    <location>
        <begin position="398"/>
        <end position="419"/>
    </location>
</feature>
<keyword evidence="2 8" id="KW-0813">Transport</keyword>
<evidence type="ECO:0000256" key="8">
    <source>
        <dbReference type="RuleBase" id="RU363032"/>
    </source>
</evidence>
<feature type="transmembrane region" description="Helical" evidence="8">
    <location>
        <begin position="152"/>
        <end position="177"/>
    </location>
</feature>
<proteinExistence type="inferred from homology"/>
<dbReference type="GO" id="GO:0055085">
    <property type="term" value="P:transmembrane transport"/>
    <property type="evidence" value="ECO:0007669"/>
    <property type="project" value="InterPro"/>
</dbReference>
<evidence type="ECO:0000256" key="3">
    <source>
        <dbReference type="ARBA" id="ARBA00022475"/>
    </source>
</evidence>
<evidence type="ECO:0000256" key="2">
    <source>
        <dbReference type="ARBA" id="ARBA00022448"/>
    </source>
</evidence>
<organism evidence="10 11">
    <name type="scientific">Pollutimonas bauzanensis</name>
    <dbReference type="NCBI Taxonomy" id="658167"/>
    <lineage>
        <taxon>Bacteria</taxon>
        <taxon>Pseudomonadati</taxon>
        <taxon>Pseudomonadota</taxon>
        <taxon>Betaproteobacteria</taxon>
        <taxon>Burkholderiales</taxon>
        <taxon>Alcaligenaceae</taxon>
        <taxon>Pollutimonas</taxon>
    </lineage>
</organism>
<dbReference type="InterPro" id="IPR035906">
    <property type="entry name" value="MetI-like_sf"/>
</dbReference>
<dbReference type="InterPro" id="IPR000515">
    <property type="entry name" value="MetI-like"/>
</dbReference>
<dbReference type="RefSeq" id="WP_073103288.1">
    <property type="nucleotide sequence ID" value="NZ_FQXE01000005.1"/>
</dbReference>
<feature type="transmembrane region" description="Helical" evidence="8">
    <location>
        <begin position="307"/>
        <end position="334"/>
    </location>
</feature>
<feature type="transmembrane region" description="Helical" evidence="8">
    <location>
        <begin position="109"/>
        <end position="132"/>
    </location>
</feature>
<evidence type="ECO:0000256" key="1">
    <source>
        <dbReference type="ARBA" id="ARBA00004429"/>
    </source>
</evidence>
<dbReference type="AlphaFoldDB" id="A0A1M5WC47"/>
<keyword evidence="6 8" id="KW-1133">Transmembrane helix</keyword>
<evidence type="ECO:0000256" key="5">
    <source>
        <dbReference type="ARBA" id="ARBA00022692"/>
    </source>
</evidence>
<dbReference type="PANTHER" id="PTHR43357">
    <property type="entry name" value="INNER MEMBRANE ABC TRANSPORTER PERMEASE PROTEIN YDCV"/>
    <property type="match status" value="1"/>
</dbReference>
<dbReference type="GO" id="GO:0005886">
    <property type="term" value="C:plasma membrane"/>
    <property type="evidence" value="ECO:0007669"/>
    <property type="project" value="UniProtKB-SubCell"/>
</dbReference>
<dbReference type="CDD" id="cd06261">
    <property type="entry name" value="TM_PBP2"/>
    <property type="match status" value="2"/>
</dbReference>
<evidence type="ECO:0000259" key="9">
    <source>
        <dbReference type="PROSITE" id="PS50928"/>
    </source>
</evidence>
<evidence type="ECO:0000313" key="10">
    <source>
        <dbReference type="EMBL" id="SHH85169.1"/>
    </source>
</evidence>
<dbReference type="PANTHER" id="PTHR43357:SF4">
    <property type="entry name" value="INNER MEMBRANE ABC TRANSPORTER PERMEASE PROTEIN YDCV"/>
    <property type="match status" value="1"/>
</dbReference>
<accession>A0A1M5WC47</accession>
<feature type="transmembrane region" description="Helical" evidence="8">
    <location>
        <begin position="482"/>
        <end position="512"/>
    </location>
</feature>
<comment type="similarity">
    <text evidence="8">Belongs to the binding-protein-dependent transport system permease family.</text>
</comment>
<feature type="domain" description="ABC transmembrane type-1" evidence="9">
    <location>
        <begin position="71"/>
        <end position="278"/>
    </location>
</feature>
<feature type="transmembrane region" description="Helical" evidence="8">
    <location>
        <begin position="75"/>
        <end position="97"/>
    </location>
</feature>
<dbReference type="STRING" id="658167.SAMN04488135_105189"/>
<name>A0A1M5WC47_9BURK</name>